<keyword evidence="2" id="KW-1185">Reference proteome</keyword>
<dbReference type="Proteomes" id="UP000499080">
    <property type="component" value="Unassembled WGS sequence"/>
</dbReference>
<accession>A0A4Y2WDM3</accession>
<organism evidence="1 2">
    <name type="scientific">Araneus ventricosus</name>
    <name type="common">Orbweaver spider</name>
    <name type="synonym">Epeira ventricosa</name>
    <dbReference type="NCBI Taxonomy" id="182803"/>
    <lineage>
        <taxon>Eukaryota</taxon>
        <taxon>Metazoa</taxon>
        <taxon>Ecdysozoa</taxon>
        <taxon>Arthropoda</taxon>
        <taxon>Chelicerata</taxon>
        <taxon>Arachnida</taxon>
        <taxon>Araneae</taxon>
        <taxon>Araneomorphae</taxon>
        <taxon>Entelegynae</taxon>
        <taxon>Araneoidea</taxon>
        <taxon>Araneidae</taxon>
        <taxon>Araneus</taxon>
    </lineage>
</organism>
<gene>
    <name evidence="1" type="ORF">AVEN_11000_1</name>
</gene>
<reference evidence="1 2" key="1">
    <citation type="journal article" date="2019" name="Sci. Rep.">
        <title>Orb-weaving spider Araneus ventricosus genome elucidates the spidroin gene catalogue.</title>
        <authorList>
            <person name="Kono N."/>
            <person name="Nakamura H."/>
            <person name="Ohtoshi R."/>
            <person name="Moran D.A.P."/>
            <person name="Shinohara A."/>
            <person name="Yoshida Y."/>
            <person name="Fujiwara M."/>
            <person name="Mori M."/>
            <person name="Tomita M."/>
            <person name="Arakawa K."/>
        </authorList>
    </citation>
    <scope>NUCLEOTIDE SEQUENCE [LARGE SCALE GENOMIC DNA]</scope>
</reference>
<dbReference type="EMBL" id="BGPR01058969">
    <property type="protein sequence ID" value="GBO35061.1"/>
    <property type="molecule type" value="Genomic_DNA"/>
</dbReference>
<comment type="caution">
    <text evidence="1">The sequence shown here is derived from an EMBL/GenBank/DDBJ whole genome shotgun (WGS) entry which is preliminary data.</text>
</comment>
<protein>
    <submittedName>
        <fullName evidence="1">Uncharacterized protein</fullName>
    </submittedName>
</protein>
<name>A0A4Y2WDM3_ARAVE</name>
<proteinExistence type="predicted"/>
<evidence type="ECO:0000313" key="2">
    <source>
        <dbReference type="Proteomes" id="UP000499080"/>
    </source>
</evidence>
<dbReference type="AlphaFoldDB" id="A0A4Y2WDM3"/>
<evidence type="ECO:0000313" key="1">
    <source>
        <dbReference type="EMBL" id="GBO35061.1"/>
    </source>
</evidence>
<sequence length="149" mass="17057">MRNSQIKVSELRAAPTIDNERMTMVKQAMIKTRIGIERWPRIICVGAQITEGKKYLRIHQQKIRQYGTENLHPTDNWVMGALNPAVGANLPPISNQGPSKEKRPPNKWVEMRPGLHHFLNEGTSESWDCAKVPENRTNYSPSWLVVEES</sequence>